<evidence type="ECO:0000313" key="2">
    <source>
        <dbReference type="EMBL" id="MBO2453984.1"/>
    </source>
</evidence>
<evidence type="ECO:0000313" key="3">
    <source>
        <dbReference type="Proteomes" id="UP000669179"/>
    </source>
</evidence>
<comment type="caution">
    <text evidence="2">The sequence shown here is derived from an EMBL/GenBank/DDBJ whole genome shotgun (WGS) entry which is preliminary data.</text>
</comment>
<accession>A0A939T988</accession>
<dbReference type="RefSeq" id="WP_208262046.1">
    <property type="nucleotide sequence ID" value="NZ_JAGEOJ010000023.1"/>
</dbReference>
<evidence type="ECO:0008006" key="4">
    <source>
        <dbReference type="Google" id="ProtNLM"/>
    </source>
</evidence>
<keyword evidence="1" id="KW-1133">Transmembrane helix</keyword>
<organism evidence="2 3">
    <name type="scientific">Actinomadura barringtoniae</name>
    <dbReference type="NCBI Taxonomy" id="1427535"/>
    <lineage>
        <taxon>Bacteria</taxon>
        <taxon>Bacillati</taxon>
        <taxon>Actinomycetota</taxon>
        <taxon>Actinomycetes</taxon>
        <taxon>Streptosporangiales</taxon>
        <taxon>Thermomonosporaceae</taxon>
        <taxon>Actinomadura</taxon>
    </lineage>
</organism>
<protein>
    <recommendedName>
        <fullName evidence="4">Secreted protein</fullName>
    </recommendedName>
</protein>
<reference evidence="2" key="1">
    <citation type="submission" date="2021-03" db="EMBL/GenBank/DDBJ databases">
        <authorList>
            <person name="Kanchanasin P."/>
            <person name="Saeng-In P."/>
            <person name="Phongsopitanun W."/>
            <person name="Yuki M."/>
            <person name="Kudo T."/>
            <person name="Ohkuma M."/>
            <person name="Tanasupawat S."/>
        </authorList>
    </citation>
    <scope>NUCLEOTIDE SEQUENCE</scope>
    <source>
        <strain evidence="2">GKU 128</strain>
    </source>
</reference>
<feature type="transmembrane region" description="Helical" evidence="1">
    <location>
        <begin position="462"/>
        <end position="482"/>
    </location>
</feature>
<dbReference type="AlphaFoldDB" id="A0A939T988"/>
<feature type="transmembrane region" description="Helical" evidence="1">
    <location>
        <begin position="36"/>
        <end position="54"/>
    </location>
</feature>
<keyword evidence="1" id="KW-0812">Transmembrane</keyword>
<sequence>MTVTSLDLDAVDLPVPPVRRDPETGRPRGWTTPRRIRVLAAVSVLLALVFATVVEVGAGGLRGAFREIGHRAGPQVVATSDLYFALNDMDAQVANVLLVGKEQGLGVGRDQALNIYAQRRAQADRDLQQASSIAGGDRAAAEALRAVLDGFGKYQALAAEAILLDGQHPHPAAQPPADALARYRQATDMMKQQVLPAAEKLRTANADALEHTYESKHTATDYAMIATGVVGALLASVLVGLQAYLARRLRRRINPLLALATAGVVVLTLTALGMLGSESEHLRRAKKDAFDSVLVLARARAISYDANADESRFMVDPARRAQYQLAFYDKSQDLLGLPNAGSVYDYDQEFATTIGLYRSANPKVAFTGLMGRELHNITFAGEREAADDALSALQIYQRDDREMRRRVGIGQLKSAVDFNTSYKPGNSNWAFDQYDKALVQVTDINQRAFDQSIHAGEDGLSAWTWIPPAALLAVAGLVFLAVRPRLSEYR</sequence>
<feature type="transmembrane region" description="Helical" evidence="1">
    <location>
        <begin position="222"/>
        <end position="244"/>
    </location>
</feature>
<keyword evidence="3" id="KW-1185">Reference proteome</keyword>
<proteinExistence type="predicted"/>
<dbReference type="Proteomes" id="UP000669179">
    <property type="component" value="Unassembled WGS sequence"/>
</dbReference>
<gene>
    <name evidence="2" type="ORF">J4573_43330</name>
</gene>
<feature type="transmembrane region" description="Helical" evidence="1">
    <location>
        <begin position="256"/>
        <end position="276"/>
    </location>
</feature>
<name>A0A939T988_9ACTN</name>
<dbReference type="EMBL" id="JAGEOJ010000023">
    <property type="protein sequence ID" value="MBO2453984.1"/>
    <property type="molecule type" value="Genomic_DNA"/>
</dbReference>
<evidence type="ECO:0000256" key="1">
    <source>
        <dbReference type="SAM" id="Phobius"/>
    </source>
</evidence>
<keyword evidence="1" id="KW-0472">Membrane</keyword>